<protein>
    <submittedName>
        <fullName evidence="1">Uncharacterized protein</fullName>
    </submittedName>
</protein>
<accession>A0A396GZD9</accession>
<evidence type="ECO:0000313" key="1">
    <source>
        <dbReference type="EMBL" id="RHN45581.1"/>
    </source>
</evidence>
<comment type="caution">
    <text evidence="1">The sequence shown here is derived from an EMBL/GenBank/DDBJ whole genome shotgun (WGS) entry which is preliminary data.</text>
</comment>
<dbReference type="Proteomes" id="UP000265566">
    <property type="component" value="Chromosome 7"/>
</dbReference>
<evidence type="ECO:0000313" key="2">
    <source>
        <dbReference type="Proteomes" id="UP000265566"/>
    </source>
</evidence>
<gene>
    <name evidence="1" type="ORF">MtrunA17_Chr7g0232901</name>
</gene>
<dbReference type="AlphaFoldDB" id="A0A396GZD9"/>
<dbReference type="Gramene" id="rna39954">
    <property type="protein sequence ID" value="RHN45581.1"/>
    <property type="gene ID" value="gene39954"/>
</dbReference>
<name>A0A396GZD9_MEDTR</name>
<reference evidence="2" key="1">
    <citation type="journal article" date="2018" name="Nat. Plants">
        <title>Whole-genome landscape of Medicago truncatula symbiotic genes.</title>
        <authorList>
            <person name="Pecrix Y."/>
            <person name="Staton S.E."/>
            <person name="Sallet E."/>
            <person name="Lelandais-Briere C."/>
            <person name="Moreau S."/>
            <person name="Carrere S."/>
            <person name="Blein T."/>
            <person name="Jardinaud M.F."/>
            <person name="Latrasse D."/>
            <person name="Zouine M."/>
            <person name="Zahm M."/>
            <person name="Kreplak J."/>
            <person name="Mayjonade B."/>
            <person name="Satge C."/>
            <person name="Perez M."/>
            <person name="Cauet S."/>
            <person name="Marande W."/>
            <person name="Chantry-Darmon C."/>
            <person name="Lopez-Roques C."/>
            <person name="Bouchez O."/>
            <person name="Berard A."/>
            <person name="Debelle F."/>
            <person name="Munos S."/>
            <person name="Bendahmane A."/>
            <person name="Berges H."/>
            <person name="Niebel A."/>
            <person name="Buitink J."/>
            <person name="Frugier F."/>
            <person name="Benhamed M."/>
            <person name="Crespi M."/>
            <person name="Gouzy J."/>
            <person name="Gamas P."/>
        </authorList>
    </citation>
    <scope>NUCLEOTIDE SEQUENCE [LARGE SCALE GENOMIC DNA]</scope>
    <source>
        <strain evidence="2">cv. Jemalong A17</strain>
    </source>
</reference>
<sequence length="46" mass="5113">MGFLVKGSFLKAVVTSPTMSRPLLDATSKRKIHFLVEVLGHLKFVI</sequence>
<dbReference type="EMBL" id="PSQE01000007">
    <property type="protein sequence ID" value="RHN45581.1"/>
    <property type="molecule type" value="Genomic_DNA"/>
</dbReference>
<organism evidence="1 2">
    <name type="scientific">Medicago truncatula</name>
    <name type="common">Barrel medic</name>
    <name type="synonym">Medicago tribuloides</name>
    <dbReference type="NCBI Taxonomy" id="3880"/>
    <lineage>
        <taxon>Eukaryota</taxon>
        <taxon>Viridiplantae</taxon>
        <taxon>Streptophyta</taxon>
        <taxon>Embryophyta</taxon>
        <taxon>Tracheophyta</taxon>
        <taxon>Spermatophyta</taxon>
        <taxon>Magnoliopsida</taxon>
        <taxon>eudicotyledons</taxon>
        <taxon>Gunneridae</taxon>
        <taxon>Pentapetalae</taxon>
        <taxon>rosids</taxon>
        <taxon>fabids</taxon>
        <taxon>Fabales</taxon>
        <taxon>Fabaceae</taxon>
        <taxon>Papilionoideae</taxon>
        <taxon>50 kb inversion clade</taxon>
        <taxon>NPAAA clade</taxon>
        <taxon>Hologalegina</taxon>
        <taxon>IRL clade</taxon>
        <taxon>Trifolieae</taxon>
        <taxon>Medicago</taxon>
    </lineage>
</organism>
<proteinExistence type="predicted"/>